<keyword evidence="3" id="KW-1185">Reference proteome</keyword>
<dbReference type="InParanoid" id="G1PHN2"/>
<evidence type="ECO:0000313" key="3">
    <source>
        <dbReference type="Proteomes" id="UP000001074"/>
    </source>
</evidence>
<accession>G1PHN2</accession>
<name>G1PHN2_MYOLU</name>
<feature type="compositionally biased region" description="Polar residues" evidence="1">
    <location>
        <begin position="1"/>
        <end position="10"/>
    </location>
</feature>
<protein>
    <submittedName>
        <fullName evidence="2">Uncharacterized protein</fullName>
    </submittedName>
</protein>
<feature type="compositionally biased region" description="Low complexity" evidence="1">
    <location>
        <begin position="52"/>
        <end position="63"/>
    </location>
</feature>
<reference evidence="2 3" key="1">
    <citation type="journal article" date="2011" name="Nature">
        <title>A high-resolution map of human evolutionary constraint using 29 mammals.</title>
        <authorList>
            <person name="Lindblad-Toh K."/>
            <person name="Garber M."/>
            <person name="Zuk O."/>
            <person name="Lin M.F."/>
            <person name="Parker B.J."/>
            <person name="Washietl S."/>
            <person name="Kheradpour P."/>
            <person name="Ernst J."/>
            <person name="Jordan G."/>
            <person name="Mauceli E."/>
            <person name="Ward L.D."/>
            <person name="Lowe C.B."/>
            <person name="Holloway A.K."/>
            <person name="Clamp M."/>
            <person name="Gnerre S."/>
            <person name="Alfoldi J."/>
            <person name="Beal K."/>
            <person name="Chang J."/>
            <person name="Clawson H."/>
            <person name="Cuff J."/>
            <person name="Di Palma F."/>
            <person name="Fitzgerald S."/>
            <person name="Flicek P."/>
            <person name="Guttman M."/>
            <person name="Hubisz M.J."/>
            <person name="Jaffe D.B."/>
            <person name="Jungreis I."/>
            <person name="Kent W.J."/>
            <person name="Kostka D."/>
            <person name="Lara M."/>
            <person name="Martins A.L."/>
            <person name="Massingham T."/>
            <person name="Moltke I."/>
            <person name="Raney B.J."/>
            <person name="Rasmussen M.D."/>
            <person name="Robinson J."/>
            <person name="Stark A."/>
            <person name="Vilella A.J."/>
            <person name="Wen J."/>
            <person name="Xie X."/>
            <person name="Zody M.C."/>
            <person name="Baldwin J."/>
            <person name="Bloom T."/>
            <person name="Chin C.W."/>
            <person name="Heiman D."/>
            <person name="Nicol R."/>
            <person name="Nusbaum C."/>
            <person name="Young S."/>
            <person name="Wilkinson J."/>
            <person name="Worley K.C."/>
            <person name="Kovar C.L."/>
            <person name="Muzny D.M."/>
            <person name="Gibbs R.A."/>
            <person name="Cree A."/>
            <person name="Dihn H.H."/>
            <person name="Fowler G."/>
            <person name="Jhangiani S."/>
            <person name="Joshi V."/>
            <person name="Lee S."/>
            <person name="Lewis L.R."/>
            <person name="Nazareth L.V."/>
            <person name="Okwuonu G."/>
            <person name="Santibanez J."/>
            <person name="Warren W.C."/>
            <person name="Mardis E.R."/>
            <person name="Weinstock G.M."/>
            <person name="Wilson R.K."/>
            <person name="Delehaunty K."/>
            <person name="Dooling D."/>
            <person name="Fronik C."/>
            <person name="Fulton L."/>
            <person name="Fulton B."/>
            <person name="Graves T."/>
            <person name="Minx P."/>
            <person name="Sodergren E."/>
            <person name="Birney E."/>
            <person name="Margulies E.H."/>
            <person name="Herrero J."/>
            <person name="Green E.D."/>
            <person name="Haussler D."/>
            <person name="Siepel A."/>
            <person name="Goldman N."/>
            <person name="Pollard K.S."/>
            <person name="Pedersen J.S."/>
            <person name="Lander E.S."/>
            <person name="Kellis M."/>
        </authorList>
    </citation>
    <scope>NUCLEOTIDE SEQUENCE [LARGE SCALE GENOMIC DNA]</scope>
</reference>
<proteinExistence type="predicted"/>
<dbReference type="Ensembl" id="ENSMLUT00000011177.2">
    <property type="protein sequence ID" value="ENSMLUP00000010188.2"/>
    <property type="gene ID" value="ENSMLUG00000011167.2"/>
</dbReference>
<dbReference type="HOGENOM" id="CLU_1369061_0_0_1"/>
<dbReference type="eggNOG" id="KOG3604">
    <property type="taxonomic scope" value="Eukaryota"/>
</dbReference>
<dbReference type="Proteomes" id="UP000001074">
    <property type="component" value="Unassembled WGS sequence"/>
</dbReference>
<evidence type="ECO:0000256" key="1">
    <source>
        <dbReference type="SAM" id="MobiDB-lite"/>
    </source>
</evidence>
<dbReference type="GeneTree" id="ENSGT00940000157374"/>
<feature type="region of interest" description="Disordered" evidence="1">
    <location>
        <begin position="140"/>
        <end position="168"/>
    </location>
</feature>
<evidence type="ECO:0000313" key="2">
    <source>
        <dbReference type="Ensembl" id="ENSMLUP00000010188.2"/>
    </source>
</evidence>
<reference evidence="2" key="3">
    <citation type="submission" date="2025-09" db="UniProtKB">
        <authorList>
            <consortium name="Ensembl"/>
        </authorList>
    </citation>
    <scope>IDENTIFICATION</scope>
</reference>
<dbReference type="AlphaFoldDB" id="G1PHN2"/>
<feature type="region of interest" description="Disordered" evidence="1">
    <location>
        <begin position="1"/>
        <end position="78"/>
    </location>
</feature>
<organism evidence="2 3">
    <name type="scientific">Myotis lucifugus</name>
    <name type="common">Little brown bat</name>
    <dbReference type="NCBI Taxonomy" id="59463"/>
    <lineage>
        <taxon>Eukaryota</taxon>
        <taxon>Metazoa</taxon>
        <taxon>Chordata</taxon>
        <taxon>Craniata</taxon>
        <taxon>Vertebrata</taxon>
        <taxon>Euteleostomi</taxon>
        <taxon>Mammalia</taxon>
        <taxon>Eutheria</taxon>
        <taxon>Laurasiatheria</taxon>
        <taxon>Chiroptera</taxon>
        <taxon>Yangochiroptera</taxon>
        <taxon>Vespertilionidae</taxon>
        <taxon>Myotis</taxon>
    </lineage>
</organism>
<sequence length="200" mass="20539">RRKGRSQSVQAHGALSPRPPFLSSSGPILESRQAFLPTSSSAHGLAPRLEGSRLSLRSSAASLHSQPPPATTGHLGVRERAEALVRSSLGSSSSSTLSFLFGKRSFSSALVISGLSAAEGGTTSDTQSSSSVNLALGPSARATGQATRHFSEPCDPTEAAEQGQRGGRLAAGLGVVCRRASQEDMGLDDTASQHSASDEQ</sequence>
<reference evidence="2" key="2">
    <citation type="submission" date="2025-08" db="UniProtKB">
        <authorList>
            <consortium name="Ensembl"/>
        </authorList>
    </citation>
    <scope>IDENTIFICATION</scope>
</reference>
<dbReference type="EMBL" id="AAPE02049931">
    <property type="status" value="NOT_ANNOTATED_CDS"/>
    <property type="molecule type" value="Genomic_DNA"/>
</dbReference>